<dbReference type="SMART" id="SM00530">
    <property type="entry name" value="HTH_XRE"/>
    <property type="match status" value="1"/>
</dbReference>
<dbReference type="Proteomes" id="UP000434036">
    <property type="component" value="Unassembled WGS sequence"/>
</dbReference>
<dbReference type="RefSeq" id="WP_160624536.1">
    <property type="nucleotide sequence ID" value="NZ_WUUQ01000001.1"/>
</dbReference>
<dbReference type="PANTHER" id="PTHR46558">
    <property type="entry name" value="TRACRIPTIONAL REGULATORY PROTEIN-RELATED-RELATED"/>
    <property type="match status" value="1"/>
</dbReference>
<dbReference type="Gene3D" id="1.10.260.40">
    <property type="entry name" value="lambda repressor-like DNA-binding domains"/>
    <property type="match status" value="1"/>
</dbReference>
<dbReference type="PROSITE" id="PS50943">
    <property type="entry name" value="HTH_CROC1"/>
    <property type="match status" value="1"/>
</dbReference>
<dbReference type="EMBL" id="WUUQ01000001">
    <property type="protein sequence ID" value="MXQ73115.1"/>
    <property type="molecule type" value="Genomic_DNA"/>
</dbReference>
<comment type="caution">
    <text evidence="3">The sequence shown here is derived from an EMBL/GenBank/DDBJ whole genome shotgun (WGS) entry which is preliminary data.</text>
</comment>
<sequence length="160" mass="18819">MFGEKMKEARLLKGYRQNELASQISVSNTTVNNWERNISKPDLETLTRICKVLDVSPNYFFDFKDETYTLHEKQLITHYRSLDAYGKKAVETTLNLEYQRVHARVENRHFQSFDDAYAFMISGQMYAMGGMNIESMNQEELIDLANDIYEMEQKASKYLK</sequence>
<dbReference type="AlphaFoldDB" id="A0A6N8U6H0"/>
<gene>
    <name evidence="3" type="ORF">GSF08_04100</name>
</gene>
<feature type="domain" description="HTH cro/C1-type" evidence="2">
    <location>
        <begin position="6"/>
        <end position="60"/>
    </location>
</feature>
<dbReference type="CDD" id="cd00093">
    <property type="entry name" value="HTH_XRE"/>
    <property type="match status" value="1"/>
</dbReference>
<keyword evidence="1" id="KW-0238">DNA-binding</keyword>
<accession>A0A6N8U6H0</accession>
<dbReference type="InterPro" id="IPR010982">
    <property type="entry name" value="Lambda_DNA-bd_dom_sf"/>
</dbReference>
<evidence type="ECO:0000313" key="3">
    <source>
        <dbReference type="EMBL" id="MXQ73115.1"/>
    </source>
</evidence>
<protein>
    <submittedName>
        <fullName evidence="3">Helix-turn-helix domain-containing protein</fullName>
    </submittedName>
</protein>
<dbReference type="SUPFAM" id="SSF47413">
    <property type="entry name" value="lambda repressor-like DNA-binding domains"/>
    <property type="match status" value="1"/>
</dbReference>
<proteinExistence type="predicted"/>
<evidence type="ECO:0000256" key="1">
    <source>
        <dbReference type="ARBA" id="ARBA00023125"/>
    </source>
</evidence>
<organism evidence="3 4">
    <name type="scientific">Copranaerobaculum intestinale</name>
    <dbReference type="NCBI Taxonomy" id="2692629"/>
    <lineage>
        <taxon>Bacteria</taxon>
        <taxon>Bacillati</taxon>
        <taxon>Bacillota</taxon>
        <taxon>Erysipelotrichia</taxon>
        <taxon>Erysipelotrichales</taxon>
        <taxon>Erysipelotrichaceae</taxon>
        <taxon>Copranaerobaculum</taxon>
    </lineage>
</organism>
<dbReference type="PANTHER" id="PTHR46558:SF4">
    <property type="entry name" value="DNA-BIDING PHAGE PROTEIN"/>
    <property type="match status" value="1"/>
</dbReference>
<dbReference type="GO" id="GO:0003677">
    <property type="term" value="F:DNA binding"/>
    <property type="evidence" value="ECO:0007669"/>
    <property type="project" value="UniProtKB-KW"/>
</dbReference>
<dbReference type="Pfam" id="PF01381">
    <property type="entry name" value="HTH_3"/>
    <property type="match status" value="1"/>
</dbReference>
<evidence type="ECO:0000313" key="4">
    <source>
        <dbReference type="Proteomes" id="UP000434036"/>
    </source>
</evidence>
<name>A0A6N8U6H0_9FIRM</name>
<dbReference type="InterPro" id="IPR001387">
    <property type="entry name" value="Cro/C1-type_HTH"/>
</dbReference>
<reference evidence="3 4" key="1">
    <citation type="submission" date="2019-12" db="EMBL/GenBank/DDBJ databases">
        <authorList>
            <person name="Yang R."/>
        </authorList>
    </citation>
    <scope>NUCLEOTIDE SEQUENCE [LARGE SCALE GENOMIC DNA]</scope>
    <source>
        <strain evidence="3 4">DONG20-135</strain>
    </source>
</reference>
<evidence type="ECO:0000259" key="2">
    <source>
        <dbReference type="PROSITE" id="PS50943"/>
    </source>
</evidence>
<keyword evidence="4" id="KW-1185">Reference proteome</keyword>
<reference evidence="3 4" key="2">
    <citation type="submission" date="2020-01" db="EMBL/GenBank/DDBJ databases">
        <title>Clostridiaceae sp. nov. isolated from the gut of human by culturomics.</title>
        <authorList>
            <person name="Chang Y."/>
        </authorList>
    </citation>
    <scope>NUCLEOTIDE SEQUENCE [LARGE SCALE GENOMIC DNA]</scope>
    <source>
        <strain evidence="3 4">DONG20-135</strain>
    </source>
</reference>